<dbReference type="Pfam" id="PF12833">
    <property type="entry name" value="HTH_18"/>
    <property type="match status" value="1"/>
</dbReference>
<dbReference type="AlphaFoldDB" id="A0A7S7SPL0"/>
<organism evidence="5 6">
    <name type="scientific">Paludibaculum fermentans</name>
    <dbReference type="NCBI Taxonomy" id="1473598"/>
    <lineage>
        <taxon>Bacteria</taxon>
        <taxon>Pseudomonadati</taxon>
        <taxon>Acidobacteriota</taxon>
        <taxon>Terriglobia</taxon>
        <taxon>Bryobacterales</taxon>
        <taxon>Bryobacteraceae</taxon>
        <taxon>Paludibaculum</taxon>
    </lineage>
</organism>
<evidence type="ECO:0000256" key="3">
    <source>
        <dbReference type="ARBA" id="ARBA00023163"/>
    </source>
</evidence>
<keyword evidence="2" id="KW-0238">DNA-binding</keyword>
<dbReference type="PROSITE" id="PS01124">
    <property type="entry name" value="HTH_ARAC_FAMILY_2"/>
    <property type="match status" value="1"/>
</dbReference>
<name>A0A7S7SPL0_PALFE</name>
<dbReference type="InterPro" id="IPR018060">
    <property type="entry name" value="HTH_AraC"/>
</dbReference>
<dbReference type="EMBL" id="CP063849">
    <property type="protein sequence ID" value="QOY91716.1"/>
    <property type="molecule type" value="Genomic_DNA"/>
</dbReference>
<dbReference type="SMART" id="SM00342">
    <property type="entry name" value="HTH_ARAC"/>
    <property type="match status" value="1"/>
</dbReference>
<dbReference type="Gene3D" id="1.10.10.60">
    <property type="entry name" value="Homeodomain-like"/>
    <property type="match status" value="2"/>
</dbReference>
<dbReference type="InterPro" id="IPR032783">
    <property type="entry name" value="AraC_lig"/>
</dbReference>
<protein>
    <submittedName>
        <fullName evidence="5">AraC family transcriptional regulator</fullName>
    </submittedName>
</protein>
<evidence type="ECO:0000313" key="5">
    <source>
        <dbReference type="EMBL" id="QOY91716.1"/>
    </source>
</evidence>
<keyword evidence="3" id="KW-0804">Transcription</keyword>
<gene>
    <name evidence="5" type="ORF">IRI77_17765</name>
</gene>
<dbReference type="SUPFAM" id="SSF46689">
    <property type="entry name" value="Homeodomain-like"/>
    <property type="match status" value="2"/>
</dbReference>
<evidence type="ECO:0000313" key="6">
    <source>
        <dbReference type="Proteomes" id="UP000593892"/>
    </source>
</evidence>
<dbReference type="KEGG" id="pfer:IRI77_17765"/>
<sequence>MSKSPRKQTNRPAGRKLRRVIEVSGADVLTDVLNGLGLQSRLFCRSQLHAPWGMSFEKGDSAHFHWIDQGTCWLHCPGHLTEPRLLQSGDLVVLPYGDAYYLSDRPGGEAVPVLDLVGGGTTGRCRLLIQGGSGPLTSMLCGSFSFLRDGVPLLALLPAVLHLRGDTSGTRTHLEPVMRALVVESEDALPGWETVLTRLMDILFVRVIRAWLRDQPTDSHWLAALNDRQIHTALSLMHETPEHPWTLQTLSRKVGLSRSPFAARFTRLVGEPPLTYLTRLRMHRAARALRERKLTLAAAAQLAGYTSEIAFGKAFRRIIGVPPGAYRRSTTAQSGPSNPTVG</sequence>
<evidence type="ECO:0000256" key="2">
    <source>
        <dbReference type="ARBA" id="ARBA00023125"/>
    </source>
</evidence>
<proteinExistence type="predicted"/>
<dbReference type="GO" id="GO:0043565">
    <property type="term" value="F:sequence-specific DNA binding"/>
    <property type="evidence" value="ECO:0007669"/>
    <property type="project" value="InterPro"/>
</dbReference>
<keyword evidence="6" id="KW-1185">Reference proteome</keyword>
<accession>A0A7S7SPL0</accession>
<dbReference type="InterPro" id="IPR009057">
    <property type="entry name" value="Homeodomain-like_sf"/>
</dbReference>
<dbReference type="InterPro" id="IPR050204">
    <property type="entry name" value="AraC_XylS_family_regulators"/>
</dbReference>
<dbReference type="Pfam" id="PF12852">
    <property type="entry name" value="Cupin_6"/>
    <property type="match status" value="1"/>
</dbReference>
<dbReference type="RefSeq" id="WP_194453370.1">
    <property type="nucleotide sequence ID" value="NZ_CP063849.1"/>
</dbReference>
<evidence type="ECO:0000259" key="4">
    <source>
        <dbReference type="PROSITE" id="PS01124"/>
    </source>
</evidence>
<dbReference type="Proteomes" id="UP000593892">
    <property type="component" value="Chromosome"/>
</dbReference>
<evidence type="ECO:0000256" key="1">
    <source>
        <dbReference type="ARBA" id="ARBA00023015"/>
    </source>
</evidence>
<dbReference type="GO" id="GO:0003700">
    <property type="term" value="F:DNA-binding transcription factor activity"/>
    <property type="evidence" value="ECO:0007669"/>
    <property type="project" value="InterPro"/>
</dbReference>
<keyword evidence="1" id="KW-0805">Transcription regulation</keyword>
<dbReference type="PROSITE" id="PS00041">
    <property type="entry name" value="HTH_ARAC_FAMILY_1"/>
    <property type="match status" value="1"/>
</dbReference>
<dbReference type="InterPro" id="IPR018062">
    <property type="entry name" value="HTH_AraC-typ_CS"/>
</dbReference>
<dbReference type="PANTHER" id="PTHR46796:SF7">
    <property type="entry name" value="ARAC FAMILY TRANSCRIPTIONAL REGULATOR"/>
    <property type="match status" value="1"/>
</dbReference>
<dbReference type="PANTHER" id="PTHR46796">
    <property type="entry name" value="HTH-TYPE TRANSCRIPTIONAL ACTIVATOR RHAS-RELATED"/>
    <property type="match status" value="1"/>
</dbReference>
<reference evidence="5 6" key="1">
    <citation type="submission" date="2020-10" db="EMBL/GenBank/DDBJ databases">
        <title>Complete genome sequence of Paludibaculum fermentans P105T, a facultatively anaerobic acidobacterium capable of dissimilatory Fe(III) reduction.</title>
        <authorList>
            <person name="Dedysh S.N."/>
            <person name="Beletsky A.V."/>
            <person name="Kulichevskaya I.S."/>
            <person name="Mardanov A.V."/>
            <person name="Ravin N.V."/>
        </authorList>
    </citation>
    <scope>NUCLEOTIDE SEQUENCE [LARGE SCALE GENOMIC DNA]</scope>
    <source>
        <strain evidence="5 6">P105</strain>
    </source>
</reference>
<feature type="domain" description="HTH araC/xylS-type" evidence="4">
    <location>
        <begin position="231"/>
        <end position="329"/>
    </location>
</feature>